<dbReference type="InterPro" id="IPR034593">
    <property type="entry name" value="DgoD-like"/>
</dbReference>
<gene>
    <name evidence="3" type="ORF">SAMN05445850_7720</name>
</gene>
<dbReference type="PANTHER" id="PTHR48080">
    <property type="entry name" value="D-GALACTONATE DEHYDRATASE-RELATED"/>
    <property type="match status" value="1"/>
</dbReference>
<name>A0A1H1KGD3_9BURK</name>
<dbReference type="SFLD" id="SFLDS00001">
    <property type="entry name" value="Enolase"/>
    <property type="match status" value="1"/>
</dbReference>
<keyword evidence="4" id="KW-1185">Reference proteome</keyword>
<proteinExistence type="predicted"/>
<dbReference type="SUPFAM" id="SSF54826">
    <property type="entry name" value="Enolase N-terminal domain-like"/>
    <property type="match status" value="1"/>
</dbReference>
<dbReference type="CDD" id="cd03316">
    <property type="entry name" value="MR_like"/>
    <property type="match status" value="1"/>
</dbReference>
<keyword evidence="1" id="KW-0456">Lyase</keyword>
<evidence type="ECO:0000256" key="1">
    <source>
        <dbReference type="ARBA" id="ARBA00023239"/>
    </source>
</evidence>
<reference evidence="4" key="1">
    <citation type="submission" date="2016-10" db="EMBL/GenBank/DDBJ databases">
        <authorList>
            <person name="Varghese N."/>
            <person name="Submissions S."/>
        </authorList>
    </citation>
    <scope>NUCLEOTIDE SEQUENCE [LARGE SCALE GENOMIC DNA]</scope>
    <source>
        <strain evidence="4">DUS833</strain>
    </source>
</reference>
<dbReference type="AlphaFoldDB" id="A0A1H1KGD3"/>
<dbReference type="Gene3D" id="3.30.390.10">
    <property type="entry name" value="Enolase-like, N-terminal domain"/>
    <property type="match status" value="1"/>
</dbReference>
<dbReference type="InterPro" id="IPR036849">
    <property type="entry name" value="Enolase-like_C_sf"/>
</dbReference>
<evidence type="ECO:0000313" key="3">
    <source>
        <dbReference type="EMBL" id="SDR61383.1"/>
    </source>
</evidence>
<dbReference type="InterPro" id="IPR029065">
    <property type="entry name" value="Enolase_C-like"/>
</dbReference>
<dbReference type="Pfam" id="PF02746">
    <property type="entry name" value="MR_MLE_N"/>
    <property type="match status" value="1"/>
</dbReference>
<dbReference type="PANTHER" id="PTHR48080:SF2">
    <property type="entry name" value="D-GALACTONATE DEHYDRATASE"/>
    <property type="match status" value="1"/>
</dbReference>
<dbReference type="SMART" id="SM00922">
    <property type="entry name" value="MR_MLE"/>
    <property type="match status" value="1"/>
</dbReference>
<dbReference type="EMBL" id="FNKX01000004">
    <property type="protein sequence ID" value="SDR61383.1"/>
    <property type="molecule type" value="Genomic_DNA"/>
</dbReference>
<dbReference type="SUPFAM" id="SSF51604">
    <property type="entry name" value="Enolase C-terminal domain-like"/>
    <property type="match status" value="1"/>
</dbReference>
<sequence>MRITSVETILLQIPYDIGGGPKAIAGHPATMLNILLVRIQTDAGITGWGEAFGHAVAPATKLVIDNMIAPMLIGRDPTDITALMSEVNRNLHLFGRNGPLVYGVSGVDIALWDIAGKRARLPLHAMIGGAVRKELPVYASLLRYGETSALEKNLRLAAEQGYRYIKLHEVNPDLIEMSRDVLGPDIEMMVDTNCPWTPAQACAMVERLRPLNIYWLEEPIWPPEDHAAMARLRAKGMPLSAGENAGGLHDFRKMFEVGAVDIAQPSVTKIGGITEALKINAVAESFGVRVVPHCAYFGPGYLASLHIAACLEQEAPLERLYMNLETAPFSPFTLPRHGKTSVPQEPGLGCDPDEALIARYRVN</sequence>
<organism evidence="3 4">
    <name type="scientific">Paraburkholderia tuberum</name>
    <dbReference type="NCBI Taxonomy" id="157910"/>
    <lineage>
        <taxon>Bacteria</taxon>
        <taxon>Pseudomonadati</taxon>
        <taxon>Pseudomonadota</taxon>
        <taxon>Betaproteobacteria</taxon>
        <taxon>Burkholderiales</taxon>
        <taxon>Burkholderiaceae</taxon>
        <taxon>Paraburkholderia</taxon>
    </lineage>
</organism>
<dbReference type="InterPro" id="IPR029017">
    <property type="entry name" value="Enolase-like_N"/>
</dbReference>
<feature type="domain" description="Mandelate racemase/muconate lactonizing enzyme C-terminal" evidence="2">
    <location>
        <begin position="147"/>
        <end position="238"/>
    </location>
</feature>
<accession>A0A1H1KGD3</accession>
<dbReference type="Pfam" id="PF13378">
    <property type="entry name" value="MR_MLE_C"/>
    <property type="match status" value="1"/>
</dbReference>
<dbReference type="InterPro" id="IPR013342">
    <property type="entry name" value="Mandelate_racemase_C"/>
</dbReference>
<dbReference type="STRING" id="157910.SAMN05445850_7720"/>
<protein>
    <submittedName>
        <fullName evidence="3">L-alanine-DL-glutamate epimerase</fullName>
    </submittedName>
</protein>
<dbReference type="RefSeq" id="WP_090812252.1">
    <property type="nucleotide sequence ID" value="NZ_FNKX01000004.1"/>
</dbReference>
<dbReference type="Gene3D" id="3.20.20.120">
    <property type="entry name" value="Enolase-like C-terminal domain"/>
    <property type="match status" value="1"/>
</dbReference>
<evidence type="ECO:0000313" key="4">
    <source>
        <dbReference type="Proteomes" id="UP000199365"/>
    </source>
</evidence>
<dbReference type="InterPro" id="IPR013341">
    <property type="entry name" value="Mandelate_racemase_N_dom"/>
</dbReference>
<dbReference type="Proteomes" id="UP000199365">
    <property type="component" value="Unassembled WGS sequence"/>
</dbReference>
<evidence type="ECO:0000259" key="2">
    <source>
        <dbReference type="SMART" id="SM00922"/>
    </source>
</evidence>
<dbReference type="GO" id="GO:0016829">
    <property type="term" value="F:lyase activity"/>
    <property type="evidence" value="ECO:0007669"/>
    <property type="project" value="UniProtKB-KW"/>
</dbReference>